<dbReference type="EnsemblMetazoa" id="G18517.1">
    <property type="protein sequence ID" value="G18517.1:cds"/>
    <property type="gene ID" value="G18517"/>
</dbReference>
<keyword evidence="1" id="KW-1133">Transmembrane helix</keyword>
<evidence type="ECO:0000313" key="2">
    <source>
        <dbReference type="EnsemblMetazoa" id="G18517.1:cds"/>
    </source>
</evidence>
<feature type="transmembrane region" description="Helical" evidence="1">
    <location>
        <begin position="181"/>
        <end position="201"/>
    </location>
</feature>
<keyword evidence="1" id="KW-0472">Membrane</keyword>
<keyword evidence="3" id="KW-1185">Reference proteome</keyword>
<name>A0A8W8JCJ5_MAGGI</name>
<dbReference type="Proteomes" id="UP000005408">
    <property type="component" value="Unassembled WGS sequence"/>
</dbReference>
<protein>
    <submittedName>
        <fullName evidence="2">Uncharacterized protein</fullName>
    </submittedName>
</protein>
<sequence>MVGRGWVIFQKLKVTVNIYASLILALLTIQVCKSPNVYCPEAVKSVKVVVSCPTSKEEWEKAANKKNCKNDAAQQNCTSANLFLYHCVINGYGNETLEVCAPRRIISGFCTEFNVVGGVIQVHASAKCNNRFPKCGLFYFSTDAYKYQDCYDFVKKTQILNKTTATQLELTAADKTLQKQISIFIVMVCLLVIVFCGSIVYDRIYLKQPIDRPEYQTKENGHSIPIPNQDYHVPLNRHTSTLLDCTDWSAVLKLSVYTSLQ</sequence>
<proteinExistence type="predicted"/>
<keyword evidence="1" id="KW-0812">Transmembrane</keyword>
<evidence type="ECO:0000256" key="1">
    <source>
        <dbReference type="SAM" id="Phobius"/>
    </source>
</evidence>
<dbReference type="AlphaFoldDB" id="A0A8W8JCJ5"/>
<reference evidence="2" key="1">
    <citation type="submission" date="2022-08" db="UniProtKB">
        <authorList>
            <consortium name="EnsemblMetazoa"/>
        </authorList>
    </citation>
    <scope>IDENTIFICATION</scope>
    <source>
        <strain evidence="2">05x7-T-G4-1.051#20</strain>
    </source>
</reference>
<accession>A0A8W8JCJ5</accession>
<evidence type="ECO:0000313" key="3">
    <source>
        <dbReference type="Proteomes" id="UP000005408"/>
    </source>
</evidence>
<organism evidence="2 3">
    <name type="scientific">Magallana gigas</name>
    <name type="common">Pacific oyster</name>
    <name type="synonym">Crassostrea gigas</name>
    <dbReference type="NCBI Taxonomy" id="29159"/>
    <lineage>
        <taxon>Eukaryota</taxon>
        <taxon>Metazoa</taxon>
        <taxon>Spiralia</taxon>
        <taxon>Lophotrochozoa</taxon>
        <taxon>Mollusca</taxon>
        <taxon>Bivalvia</taxon>
        <taxon>Autobranchia</taxon>
        <taxon>Pteriomorphia</taxon>
        <taxon>Ostreida</taxon>
        <taxon>Ostreoidea</taxon>
        <taxon>Ostreidae</taxon>
        <taxon>Magallana</taxon>
    </lineage>
</organism>